<proteinExistence type="predicted"/>
<gene>
    <name evidence="1" type="ORF">V1478_017305</name>
</gene>
<keyword evidence="2" id="KW-1185">Reference proteome</keyword>
<dbReference type="AlphaFoldDB" id="A0ABD1ZY53"/>
<sequence>MSPGESASRGRGLPRREKEFRASYANNSNSFGFPQIIGETRLRGVVLPGDWGQSVELLVTHRRCIQREEVRKGPRNGVWEDEKQVVVVVVEEEEEVKEEEEEEEEEEEKCLHAKGILRVVVVPGERKELSPRRESRVIPCALTRLPARKHVKASCLHVLSSSIRGQVRSTTTVENRENVGVELEGSGDGGGDGGWVAVETMKFNAANLHANPSIVNPGFLSYTACVGMCLSCNSMKTGA</sequence>
<evidence type="ECO:0000313" key="2">
    <source>
        <dbReference type="Proteomes" id="UP001607302"/>
    </source>
</evidence>
<dbReference type="EMBL" id="JAUDFV010000161">
    <property type="protein sequence ID" value="KAL2713112.1"/>
    <property type="molecule type" value="Genomic_DNA"/>
</dbReference>
<organism evidence="1 2">
    <name type="scientific">Vespula squamosa</name>
    <name type="common">Southern yellow jacket</name>
    <name type="synonym">Wasp</name>
    <dbReference type="NCBI Taxonomy" id="30214"/>
    <lineage>
        <taxon>Eukaryota</taxon>
        <taxon>Metazoa</taxon>
        <taxon>Ecdysozoa</taxon>
        <taxon>Arthropoda</taxon>
        <taxon>Hexapoda</taxon>
        <taxon>Insecta</taxon>
        <taxon>Pterygota</taxon>
        <taxon>Neoptera</taxon>
        <taxon>Endopterygota</taxon>
        <taxon>Hymenoptera</taxon>
        <taxon>Apocrita</taxon>
        <taxon>Aculeata</taxon>
        <taxon>Vespoidea</taxon>
        <taxon>Vespidae</taxon>
        <taxon>Vespinae</taxon>
        <taxon>Vespula</taxon>
    </lineage>
</organism>
<comment type="caution">
    <text evidence="1">The sequence shown here is derived from an EMBL/GenBank/DDBJ whole genome shotgun (WGS) entry which is preliminary data.</text>
</comment>
<dbReference type="Proteomes" id="UP001607302">
    <property type="component" value="Unassembled WGS sequence"/>
</dbReference>
<protein>
    <submittedName>
        <fullName evidence="1">Uncharacterized protein</fullName>
    </submittedName>
</protein>
<name>A0ABD1ZY53_VESSQ</name>
<accession>A0ABD1ZY53</accession>
<evidence type="ECO:0000313" key="1">
    <source>
        <dbReference type="EMBL" id="KAL2713112.1"/>
    </source>
</evidence>
<reference evidence="1 2" key="1">
    <citation type="journal article" date="2024" name="Ann. Entomol. Soc. Am.">
        <title>Genomic analyses of the southern and eastern yellowjacket wasps (Hymenoptera: Vespidae) reveal evolutionary signatures of social life.</title>
        <authorList>
            <person name="Catto M.A."/>
            <person name="Caine P.B."/>
            <person name="Orr S.E."/>
            <person name="Hunt B.G."/>
            <person name="Goodisman M.A.D."/>
        </authorList>
    </citation>
    <scope>NUCLEOTIDE SEQUENCE [LARGE SCALE GENOMIC DNA]</scope>
    <source>
        <strain evidence="1">233</strain>
        <tissue evidence="1">Head and thorax</tissue>
    </source>
</reference>